<dbReference type="InterPro" id="IPR046373">
    <property type="entry name" value="Acyl-CoA_Oxase/DH_mid-dom_sf"/>
</dbReference>
<dbReference type="SUPFAM" id="SSF47203">
    <property type="entry name" value="Acyl-CoA dehydrogenase C-terminal domain-like"/>
    <property type="match status" value="1"/>
</dbReference>
<evidence type="ECO:0000313" key="33">
    <source>
        <dbReference type="Proteomes" id="UP000078561"/>
    </source>
</evidence>
<evidence type="ECO:0000256" key="17">
    <source>
        <dbReference type="ARBA" id="ARBA00039850"/>
    </source>
</evidence>
<evidence type="ECO:0000256" key="20">
    <source>
        <dbReference type="ARBA" id="ARBA00048235"/>
    </source>
</evidence>
<comment type="similarity">
    <text evidence="4">Belongs to the acyl-CoA dehydrogenase family.</text>
</comment>
<organism evidence="32">
    <name type="scientific">Absidia glauca</name>
    <name type="common">Pin mould</name>
    <dbReference type="NCBI Taxonomy" id="4829"/>
    <lineage>
        <taxon>Eukaryota</taxon>
        <taxon>Fungi</taxon>
        <taxon>Fungi incertae sedis</taxon>
        <taxon>Mucoromycota</taxon>
        <taxon>Mucoromycotina</taxon>
        <taxon>Mucoromycetes</taxon>
        <taxon>Mucorales</taxon>
        <taxon>Cunninghamellaceae</taxon>
        <taxon>Absidia</taxon>
    </lineage>
</organism>
<keyword evidence="11" id="KW-0007">Acetylation</keyword>
<evidence type="ECO:0000256" key="11">
    <source>
        <dbReference type="ARBA" id="ARBA00022990"/>
    </source>
</evidence>
<keyword evidence="7" id="KW-0285">Flavoprotein</keyword>
<evidence type="ECO:0000256" key="15">
    <source>
        <dbReference type="ARBA" id="ARBA00037895"/>
    </source>
</evidence>
<comment type="catalytic activity">
    <reaction evidence="21">
        <text>valproyl-CoA + oxidized [electron-transfer flavoprotein] + H(+) = (2E)-2-propylpent-2-enoyl-CoA + reduced [electron-transfer flavoprotein]</text>
        <dbReference type="Rhea" id="RHEA:65344"/>
        <dbReference type="Rhea" id="RHEA-COMP:10685"/>
        <dbReference type="Rhea" id="RHEA-COMP:10686"/>
        <dbReference type="ChEBI" id="CHEBI:15378"/>
        <dbReference type="ChEBI" id="CHEBI:57692"/>
        <dbReference type="ChEBI" id="CHEBI:58307"/>
        <dbReference type="ChEBI" id="CHEBI:156457"/>
        <dbReference type="ChEBI" id="CHEBI:156458"/>
    </reaction>
    <physiologicalReaction direction="left-to-right" evidence="21">
        <dbReference type="Rhea" id="RHEA:65345"/>
    </physiologicalReaction>
</comment>
<dbReference type="AlphaFoldDB" id="A0A168R402"/>
<feature type="domain" description="Acyl-CoA oxidase/dehydrogenase middle" evidence="29">
    <location>
        <begin position="157"/>
        <end position="251"/>
    </location>
</feature>
<dbReference type="STRING" id="4829.A0A168R402"/>
<sequence length="833" mass="94051">MLRSLLKTARRAPFCVLPKRHYVKITARPMACSSPSSLYSFTEEELMLKDTVSRFARDLVSPKVQQMDEAETMDKDLITAMFENGLMGLETPADLGGAECSFTSAVIAIEELAKVDPSVSALCDIHNTVTNTVIRKFGNEALKAKYLPRLATDTIGSFCISEAGAGSDAFALTTKAEDKGDHYLLNGNKMWISNSGESEIFVIFATVDPSLGYKGITAFVVEKEWGIEVAKKEQKLGIRASSTCVLNIDNVKVPKENVLGTVGQGYKYAIDSLNEGRIGIAAQMLGLAQGAFDIAATYAHERRQFGKPIASFQAMQHQFAQVAVEIEAARLLTYNAARLKEEGQPFVMQAAIAKLKASRVAEMTASYAVEWMGGNGFVRETGVEKFYRDAKIGAIYEGTSNIQLETIGKILSLQLGFGSLNCLGTHKEQVSDLKFMQTEFEFIDTKKRHWVERPFHSVQERIFTSTTASTTLSTTLSTDQTMSSEQLCVITNADSLTGYALAYRLLEENRNNGNNSQFKFRLLCRKKQEMEELTRLGADVREVDYNREEQVRECMRQAKAVILIPEHDQQRLQQGENVIKAAKSENVHHLCMISILGVESMEQHATDHQFRTLNQYRQLEEKVKETMSSREKYTIVRLPIFSQVFYFMAPVLEGQNQLPLPIKKDKKWSPVDLQEVVEAINSLANKNRQGNEGLFTGGDQKKQVYQFTPRQNLSMDELAKQIGQGLGSSDIKYKQVSREEIEKMFRDMRDDKRFKHRPNSHNQAGGQRDKPYTFPLGRYLNDELIQTICEVWELVNQGRLDNTTHDLKELLGRDPQDVQTFFKNNRDQFRDLR</sequence>
<reference evidence="32" key="1">
    <citation type="submission" date="2016-04" db="EMBL/GenBank/DDBJ databases">
        <authorList>
            <person name="Evans L.H."/>
            <person name="Alamgir A."/>
            <person name="Owens N."/>
            <person name="Weber N.D."/>
            <person name="Virtaneva K."/>
            <person name="Barbian K."/>
            <person name="Babar A."/>
            <person name="Rosenke K."/>
        </authorList>
    </citation>
    <scope>NUCLEOTIDE SEQUENCE [LARGE SCALE GENOMIC DNA]</scope>
    <source>
        <strain evidence="32">CBS 101.48</strain>
    </source>
</reference>
<evidence type="ECO:0000256" key="8">
    <source>
        <dbReference type="ARBA" id="ARBA00022827"/>
    </source>
</evidence>
<feature type="region of interest" description="Disordered" evidence="27">
    <location>
        <begin position="753"/>
        <end position="772"/>
    </location>
</feature>
<dbReference type="OrthoDB" id="10254221at2759"/>
<proteinExistence type="inferred from homology"/>
<evidence type="ECO:0000256" key="27">
    <source>
        <dbReference type="SAM" id="MobiDB-lite"/>
    </source>
</evidence>
<accession>A0A168R402</accession>
<dbReference type="SUPFAM" id="SSF56645">
    <property type="entry name" value="Acyl-CoA dehydrogenase NM domain-like"/>
    <property type="match status" value="1"/>
</dbReference>
<dbReference type="Pfam" id="PF02771">
    <property type="entry name" value="Acyl-CoA_dh_N"/>
    <property type="match status" value="1"/>
</dbReference>
<evidence type="ECO:0000256" key="4">
    <source>
        <dbReference type="ARBA" id="ARBA00009347"/>
    </source>
</evidence>
<dbReference type="FunFam" id="1.10.540.10:FF:000012">
    <property type="entry name" value="Acyl-CoA dehydrogenase short/branched chain"/>
    <property type="match status" value="1"/>
</dbReference>
<evidence type="ECO:0000256" key="5">
    <source>
        <dbReference type="ARBA" id="ARBA00011881"/>
    </source>
</evidence>
<evidence type="ECO:0000256" key="14">
    <source>
        <dbReference type="ARBA" id="ARBA00023128"/>
    </source>
</evidence>
<gene>
    <name evidence="32" type="primary">ABSGL_11938.1 scaffold 12357</name>
</gene>
<dbReference type="Pfam" id="PF13460">
    <property type="entry name" value="NAD_binding_10"/>
    <property type="match status" value="1"/>
</dbReference>
<evidence type="ECO:0000256" key="23">
    <source>
        <dbReference type="ARBA" id="ARBA00049096"/>
    </source>
</evidence>
<evidence type="ECO:0000256" key="1">
    <source>
        <dbReference type="ARBA" id="ARBA00001974"/>
    </source>
</evidence>
<comment type="catalytic activity">
    <reaction evidence="25">
        <text>(2S)-2-methylbutanoyl-CoA + oxidized [electron-transfer flavoprotein] + H(+) = (2E)-2-methylbut-2-enoyl-CoA + reduced [electron-transfer flavoprotein]</text>
        <dbReference type="Rhea" id="RHEA:48256"/>
        <dbReference type="Rhea" id="RHEA-COMP:10685"/>
        <dbReference type="Rhea" id="RHEA-COMP:10686"/>
        <dbReference type="ChEBI" id="CHEBI:15378"/>
        <dbReference type="ChEBI" id="CHEBI:57337"/>
        <dbReference type="ChEBI" id="CHEBI:57692"/>
        <dbReference type="ChEBI" id="CHEBI:58307"/>
        <dbReference type="ChEBI" id="CHEBI:88166"/>
    </reaction>
    <physiologicalReaction direction="left-to-right" evidence="25">
        <dbReference type="Rhea" id="RHEA:48257"/>
    </physiologicalReaction>
</comment>
<dbReference type="Gene3D" id="3.40.50.720">
    <property type="entry name" value="NAD(P)-binding Rossmann-like Domain"/>
    <property type="match status" value="1"/>
</dbReference>
<evidence type="ECO:0000256" key="12">
    <source>
        <dbReference type="ARBA" id="ARBA00023002"/>
    </source>
</evidence>
<dbReference type="FunFam" id="2.40.110.10:FF:000001">
    <property type="entry name" value="Acyl-CoA dehydrogenase, mitochondrial"/>
    <property type="match status" value="1"/>
</dbReference>
<keyword evidence="6" id="KW-0597">Phosphoprotein</keyword>
<keyword evidence="12" id="KW-0560">Oxidoreductase</keyword>
<dbReference type="SUPFAM" id="SSF51735">
    <property type="entry name" value="NAD(P)-binding Rossmann-fold domains"/>
    <property type="match status" value="1"/>
</dbReference>
<dbReference type="InterPro" id="IPR009075">
    <property type="entry name" value="AcylCo_DH/oxidase_C"/>
</dbReference>
<keyword evidence="10" id="KW-0809">Transit peptide</keyword>
<evidence type="ECO:0000256" key="19">
    <source>
        <dbReference type="ARBA" id="ARBA00042821"/>
    </source>
</evidence>
<evidence type="ECO:0000256" key="6">
    <source>
        <dbReference type="ARBA" id="ARBA00022553"/>
    </source>
</evidence>
<comment type="catalytic activity">
    <reaction evidence="20">
        <text>2-methylbutanoyl-CoA + oxidized [electron-transfer flavoprotein] + H(+) = (2E)-2-methylbut-2-enoyl-CoA + reduced [electron-transfer flavoprotein]</text>
        <dbReference type="Rhea" id="RHEA:43780"/>
        <dbReference type="Rhea" id="RHEA-COMP:10685"/>
        <dbReference type="Rhea" id="RHEA-COMP:10686"/>
        <dbReference type="ChEBI" id="CHEBI:15378"/>
        <dbReference type="ChEBI" id="CHEBI:57336"/>
        <dbReference type="ChEBI" id="CHEBI:57337"/>
        <dbReference type="ChEBI" id="CHEBI:57692"/>
        <dbReference type="ChEBI" id="CHEBI:58307"/>
        <dbReference type="EC" id="1.3.8.5"/>
    </reaction>
    <physiologicalReaction direction="left-to-right" evidence="20">
        <dbReference type="Rhea" id="RHEA:43781"/>
    </physiologicalReaction>
</comment>
<comment type="catalytic activity">
    <reaction evidence="22">
        <text>(2R)-2-methylbutanoyl-CoA + oxidized [electron-transfer flavoprotein] + H(+) = ethylacryloyl-CoA + reduced [electron-transfer flavoprotein]</text>
        <dbReference type="Rhea" id="RHEA:65296"/>
        <dbReference type="Rhea" id="RHEA-COMP:10685"/>
        <dbReference type="Rhea" id="RHEA-COMP:10686"/>
        <dbReference type="ChEBI" id="CHEBI:15378"/>
        <dbReference type="ChEBI" id="CHEBI:57692"/>
        <dbReference type="ChEBI" id="CHEBI:58307"/>
        <dbReference type="ChEBI" id="CHEBI:156439"/>
        <dbReference type="ChEBI" id="CHEBI:156440"/>
    </reaction>
    <physiologicalReaction direction="left-to-right" evidence="22">
        <dbReference type="Rhea" id="RHEA:65297"/>
    </physiologicalReaction>
</comment>
<feature type="domain" description="Acyl-CoA dehydrogenase/oxidase N-terminal" evidence="30">
    <location>
        <begin position="42"/>
        <end position="152"/>
    </location>
</feature>
<feature type="domain" description="Acyl-CoA dehydrogenase/oxidase C-terminal" evidence="28">
    <location>
        <begin position="263"/>
        <end position="410"/>
    </location>
</feature>
<comment type="catalytic activity">
    <reaction evidence="24">
        <text>hexanoyl-CoA + oxidized [electron-transfer flavoprotein] + H(+) = (2E)-hexenoyl-CoA + reduced [electron-transfer flavoprotein]</text>
        <dbReference type="Rhea" id="RHEA:43464"/>
        <dbReference type="Rhea" id="RHEA-COMP:10685"/>
        <dbReference type="Rhea" id="RHEA-COMP:10686"/>
        <dbReference type="ChEBI" id="CHEBI:15378"/>
        <dbReference type="ChEBI" id="CHEBI:57692"/>
        <dbReference type="ChEBI" id="CHEBI:58307"/>
        <dbReference type="ChEBI" id="CHEBI:62077"/>
        <dbReference type="ChEBI" id="CHEBI:62620"/>
    </reaction>
    <physiologicalReaction direction="left-to-right" evidence="24">
        <dbReference type="Rhea" id="RHEA:43465"/>
    </physiologicalReaction>
</comment>
<evidence type="ECO:0000256" key="24">
    <source>
        <dbReference type="ARBA" id="ARBA00049192"/>
    </source>
</evidence>
<evidence type="ECO:0000256" key="7">
    <source>
        <dbReference type="ARBA" id="ARBA00022630"/>
    </source>
</evidence>
<dbReference type="GO" id="GO:0003853">
    <property type="term" value="F:short-chain 2-methyl fatty acyl-CoA dehydrogenase activity"/>
    <property type="evidence" value="ECO:0007669"/>
    <property type="project" value="UniProtKB-EC"/>
</dbReference>
<keyword evidence="13" id="KW-0443">Lipid metabolism</keyword>
<dbReference type="PANTHER" id="PTHR43884:SF1">
    <property type="entry name" value="SHORT_BRANCHED CHAIN SPECIFIC ACYL-COA DEHYDROGENASE, MITOCHONDRIAL"/>
    <property type="match status" value="1"/>
</dbReference>
<evidence type="ECO:0000259" key="28">
    <source>
        <dbReference type="Pfam" id="PF00441"/>
    </source>
</evidence>
<dbReference type="GO" id="GO:0046395">
    <property type="term" value="P:carboxylic acid catabolic process"/>
    <property type="evidence" value="ECO:0007669"/>
    <property type="project" value="UniProtKB-ARBA"/>
</dbReference>
<keyword evidence="8" id="KW-0274">FAD</keyword>
<dbReference type="Proteomes" id="UP000078561">
    <property type="component" value="Unassembled WGS sequence"/>
</dbReference>
<dbReference type="Pfam" id="PF02770">
    <property type="entry name" value="Acyl-CoA_dh_M"/>
    <property type="match status" value="1"/>
</dbReference>
<dbReference type="InterPro" id="IPR036291">
    <property type="entry name" value="NAD(P)-bd_dom_sf"/>
</dbReference>
<evidence type="ECO:0000313" key="32">
    <source>
        <dbReference type="EMBL" id="SAM06062.1"/>
    </source>
</evidence>
<dbReference type="GO" id="GO:0050660">
    <property type="term" value="F:flavin adenine dinucleotide binding"/>
    <property type="evidence" value="ECO:0007669"/>
    <property type="project" value="InterPro"/>
</dbReference>
<dbReference type="PANTHER" id="PTHR43884">
    <property type="entry name" value="ACYL-COA DEHYDROGENASE"/>
    <property type="match status" value="1"/>
</dbReference>
<protein>
    <recommendedName>
        <fullName evidence="17">Short/branched chain specific acyl-CoA dehydrogenase, mitochondrial</fullName>
        <ecNumber evidence="16">1.3.8.5</ecNumber>
    </recommendedName>
    <alternativeName>
        <fullName evidence="19">2-methyl branched chain acyl-CoA dehydrogenase</fullName>
    </alternativeName>
    <alternativeName>
        <fullName evidence="18">2-methylbutyryl-coenzyme A dehydrogenase</fullName>
    </alternativeName>
</protein>
<dbReference type="InterPro" id="IPR006089">
    <property type="entry name" value="Acyl-CoA_DH_CS"/>
</dbReference>
<evidence type="ECO:0000259" key="30">
    <source>
        <dbReference type="Pfam" id="PF02771"/>
    </source>
</evidence>
<dbReference type="Gene3D" id="2.40.110.10">
    <property type="entry name" value="Butyryl-CoA Dehydrogenase, subunit A, domain 2"/>
    <property type="match status" value="1"/>
</dbReference>
<dbReference type="CDD" id="cd01158">
    <property type="entry name" value="SCAD_SBCAD"/>
    <property type="match status" value="1"/>
</dbReference>
<evidence type="ECO:0000256" key="13">
    <source>
        <dbReference type="ARBA" id="ARBA00023098"/>
    </source>
</evidence>
<evidence type="ECO:0000256" key="21">
    <source>
        <dbReference type="ARBA" id="ARBA00048307"/>
    </source>
</evidence>
<dbReference type="Gene3D" id="1.20.140.10">
    <property type="entry name" value="Butyryl-CoA Dehydrogenase, subunit A, domain 3"/>
    <property type="match status" value="1"/>
</dbReference>
<comment type="subunit">
    <text evidence="5">Homotetramer.</text>
</comment>
<comment type="subcellular location">
    <subcellularLocation>
        <location evidence="2">Mitochondrion matrix</location>
    </subcellularLocation>
</comment>
<comment type="pathway">
    <text evidence="3">Lipid metabolism; mitochondrial fatty acid beta-oxidation.</text>
</comment>
<dbReference type="Pfam" id="PF00441">
    <property type="entry name" value="Acyl-CoA_dh_1"/>
    <property type="match status" value="1"/>
</dbReference>
<dbReference type="InterPro" id="IPR009100">
    <property type="entry name" value="AcylCoA_DH/oxidase_NM_dom_sf"/>
</dbReference>
<dbReference type="GO" id="GO:0006631">
    <property type="term" value="P:fatty acid metabolic process"/>
    <property type="evidence" value="ECO:0007669"/>
    <property type="project" value="UniProtKB-KW"/>
</dbReference>
<comment type="catalytic activity">
    <reaction evidence="23">
        <text>butanoyl-CoA + oxidized [electron-transfer flavoprotein] + H(+) = (2E)-butenoyl-CoA + reduced [electron-transfer flavoprotein]</text>
        <dbReference type="Rhea" id="RHEA:24004"/>
        <dbReference type="Rhea" id="RHEA-COMP:10685"/>
        <dbReference type="Rhea" id="RHEA-COMP:10686"/>
        <dbReference type="ChEBI" id="CHEBI:15378"/>
        <dbReference type="ChEBI" id="CHEBI:57332"/>
        <dbReference type="ChEBI" id="CHEBI:57371"/>
        <dbReference type="ChEBI" id="CHEBI:57692"/>
        <dbReference type="ChEBI" id="CHEBI:58307"/>
    </reaction>
    <physiologicalReaction direction="left-to-right" evidence="23">
        <dbReference type="Rhea" id="RHEA:24005"/>
    </physiologicalReaction>
</comment>
<dbReference type="InterPro" id="IPR036250">
    <property type="entry name" value="AcylCo_DH-like_C"/>
</dbReference>
<comment type="cofactor">
    <cofactor evidence="1">
        <name>FAD</name>
        <dbReference type="ChEBI" id="CHEBI:57692"/>
    </cofactor>
</comment>
<feature type="domain" description="NAD(P)-binding" evidence="31">
    <location>
        <begin position="516"/>
        <end position="641"/>
    </location>
</feature>
<dbReference type="Gene3D" id="1.10.540.10">
    <property type="entry name" value="Acyl-CoA dehydrogenase/oxidase, N-terminal domain"/>
    <property type="match status" value="1"/>
</dbReference>
<dbReference type="InParanoid" id="A0A168R402"/>
<dbReference type="InterPro" id="IPR006091">
    <property type="entry name" value="Acyl-CoA_Oxase/DH_mid-dom"/>
</dbReference>
<dbReference type="EC" id="1.3.8.5" evidence="16"/>
<dbReference type="InterPro" id="IPR013786">
    <property type="entry name" value="AcylCoA_DH/ox_N"/>
</dbReference>
<keyword evidence="14" id="KW-0496">Mitochondrion</keyword>
<name>A0A168R402_ABSGL</name>
<evidence type="ECO:0000256" key="16">
    <source>
        <dbReference type="ARBA" id="ARBA00039036"/>
    </source>
</evidence>
<dbReference type="PROSITE" id="PS00072">
    <property type="entry name" value="ACYL_COA_DH_1"/>
    <property type="match status" value="1"/>
</dbReference>
<keyword evidence="33" id="KW-1185">Reference proteome</keyword>
<evidence type="ECO:0000256" key="2">
    <source>
        <dbReference type="ARBA" id="ARBA00004305"/>
    </source>
</evidence>
<dbReference type="PROSITE" id="PS00073">
    <property type="entry name" value="ACYL_COA_DH_2"/>
    <property type="match status" value="1"/>
</dbReference>
<dbReference type="GO" id="GO:0005759">
    <property type="term" value="C:mitochondrial matrix"/>
    <property type="evidence" value="ECO:0007669"/>
    <property type="project" value="UniProtKB-SubCell"/>
</dbReference>
<evidence type="ECO:0000256" key="25">
    <source>
        <dbReference type="ARBA" id="ARBA00049552"/>
    </source>
</evidence>
<dbReference type="EMBL" id="LT554489">
    <property type="protein sequence ID" value="SAM06062.1"/>
    <property type="molecule type" value="Genomic_DNA"/>
</dbReference>
<evidence type="ECO:0000259" key="29">
    <source>
        <dbReference type="Pfam" id="PF02770"/>
    </source>
</evidence>
<evidence type="ECO:0000256" key="26">
    <source>
        <dbReference type="ARBA" id="ARBA00051903"/>
    </source>
</evidence>
<evidence type="ECO:0000256" key="22">
    <source>
        <dbReference type="ARBA" id="ARBA00048592"/>
    </source>
</evidence>
<evidence type="ECO:0000256" key="9">
    <source>
        <dbReference type="ARBA" id="ARBA00022832"/>
    </source>
</evidence>
<dbReference type="FunFam" id="1.20.140.10:FF:000002">
    <property type="entry name" value="Acyl-CoA dehydrogenase short/branched chain"/>
    <property type="match status" value="1"/>
</dbReference>
<comment type="pathway">
    <text evidence="15">Amino-acid degradation; L-isoleucine degradation.</text>
</comment>
<evidence type="ECO:0000256" key="18">
    <source>
        <dbReference type="ARBA" id="ARBA00041537"/>
    </source>
</evidence>
<evidence type="ECO:0000256" key="3">
    <source>
        <dbReference type="ARBA" id="ARBA00005198"/>
    </source>
</evidence>
<dbReference type="InterPro" id="IPR016040">
    <property type="entry name" value="NAD(P)-bd_dom"/>
</dbReference>
<keyword evidence="9" id="KW-0276">Fatty acid metabolism</keyword>
<evidence type="ECO:0000256" key="10">
    <source>
        <dbReference type="ARBA" id="ARBA00022946"/>
    </source>
</evidence>
<comment type="catalytic activity">
    <reaction evidence="26">
        <text>2-methylpropanoyl-CoA + oxidized [electron-transfer flavoprotein] + H(+) = 2-methylpropenoyl-CoA + reduced [electron-transfer flavoprotein]</text>
        <dbReference type="Rhea" id="RHEA:44180"/>
        <dbReference type="Rhea" id="RHEA-COMP:10685"/>
        <dbReference type="Rhea" id="RHEA-COMP:10686"/>
        <dbReference type="ChEBI" id="CHEBI:15378"/>
        <dbReference type="ChEBI" id="CHEBI:57338"/>
        <dbReference type="ChEBI" id="CHEBI:57692"/>
        <dbReference type="ChEBI" id="CHEBI:58307"/>
        <dbReference type="ChEBI" id="CHEBI:62500"/>
    </reaction>
    <physiologicalReaction direction="left-to-right" evidence="26">
        <dbReference type="Rhea" id="RHEA:44181"/>
    </physiologicalReaction>
</comment>
<dbReference type="InterPro" id="IPR037069">
    <property type="entry name" value="AcylCoA_DH/ox_N_sf"/>
</dbReference>
<evidence type="ECO:0000259" key="31">
    <source>
        <dbReference type="Pfam" id="PF13460"/>
    </source>
</evidence>